<sequence>MKFGLFFFANGQDTTEQYRLLLEAAQFADAEGFSAVWTPERHFHDFGAPFPNPSVTSAAVAAITSRVDVRAGSVVLPLHDRLRVAEEWAVVDQLSDGRAGLAIASGWNPQDFVLAPGNFERNKSLVRDGIQELRALWSGEAVRRPGPDGEERLIHTYPRPRRDEVPLWVTAAGSAETFSLAGELGCGILTHLLGQSWDRLEDNLADYSEALEGAGYGIDRDRVTVMLHTFVAEDSRTALETARAPMTAYMRSSMSLFGLKSPQSNGVGPASDAAMRELLDHAYEEHARTRCLIGSVDSCLPIVERLADLGVDELACLIDFGVAADEALGALRNLAALRERCERL</sequence>
<feature type="domain" description="Luciferase-like" evidence="3">
    <location>
        <begin position="1"/>
        <end position="312"/>
    </location>
</feature>
<evidence type="ECO:0000313" key="4">
    <source>
        <dbReference type="EMBL" id="MFK4269268.1"/>
    </source>
</evidence>
<dbReference type="Pfam" id="PF00296">
    <property type="entry name" value="Bac_luciferase"/>
    <property type="match status" value="1"/>
</dbReference>
<keyword evidence="2" id="KW-0503">Monooxygenase</keyword>
<dbReference type="InterPro" id="IPR011251">
    <property type="entry name" value="Luciferase-like_dom"/>
</dbReference>
<proteinExistence type="predicted"/>
<accession>A0ABW8LTN8</accession>
<dbReference type="PANTHER" id="PTHR30137">
    <property type="entry name" value="LUCIFERASE-LIKE MONOOXYGENASE"/>
    <property type="match status" value="1"/>
</dbReference>
<dbReference type="PANTHER" id="PTHR30137:SF8">
    <property type="entry name" value="BLR5498 PROTEIN"/>
    <property type="match status" value="1"/>
</dbReference>
<evidence type="ECO:0000259" key="3">
    <source>
        <dbReference type="Pfam" id="PF00296"/>
    </source>
</evidence>
<dbReference type="Gene3D" id="3.20.20.30">
    <property type="entry name" value="Luciferase-like domain"/>
    <property type="match status" value="1"/>
</dbReference>
<keyword evidence="5" id="KW-1185">Reference proteome</keyword>
<dbReference type="SUPFAM" id="SSF51679">
    <property type="entry name" value="Bacterial luciferase-like"/>
    <property type="match status" value="1"/>
</dbReference>
<dbReference type="RefSeq" id="WP_404747607.1">
    <property type="nucleotide sequence ID" value="NZ_JBJDQH010000010.1"/>
</dbReference>
<evidence type="ECO:0000256" key="1">
    <source>
        <dbReference type="ARBA" id="ARBA00023002"/>
    </source>
</evidence>
<comment type="caution">
    <text evidence="4">The sequence shown here is derived from an EMBL/GenBank/DDBJ whole genome shotgun (WGS) entry which is preliminary data.</text>
</comment>
<evidence type="ECO:0000256" key="2">
    <source>
        <dbReference type="ARBA" id="ARBA00023033"/>
    </source>
</evidence>
<protein>
    <submittedName>
        <fullName evidence="4">MupA/Atu3671 family FMN-dependent luciferase-like monooxygenase</fullName>
    </submittedName>
</protein>
<dbReference type="InterPro" id="IPR024011">
    <property type="entry name" value="Biosynth_lucif-like_mOase_dom"/>
</dbReference>
<reference evidence="4 5" key="1">
    <citation type="submission" date="2024-11" db="EMBL/GenBank/DDBJ databases">
        <title>The Natural Products Discovery Center: Release of the First 8490 Sequenced Strains for Exploring Actinobacteria Biosynthetic Diversity.</title>
        <authorList>
            <person name="Kalkreuter E."/>
            <person name="Kautsar S.A."/>
            <person name="Yang D."/>
            <person name="Bader C.D."/>
            <person name="Teijaro C.N."/>
            <person name="Fluegel L."/>
            <person name="Davis C.M."/>
            <person name="Simpson J.R."/>
            <person name="Lauterbach L."/>
            <person name="Steele A.D."/>
            <person name="Gui C."/>
            <person name="Meng S."/>
            <person name="Li G."/>
            <person name="Viehrig K."/>
            <person name="Ye F."/>
            <person name="Su P."/>
            <person name="Kiefer A.F."/>
            <person name="Nichols A."/>
            <person name="Cepeda A.J."/>
            <person name="Yan W."/>
            <person name="Fan B."/>
            <person name="Jiang Y."/>
            <person name="Adhikari A."/>
            <person name="Zheng C.-J."/>
            <person name="Schuster L."/>
            <person name="Cowan T.M."/>
            <person name="Smanski M.J."/>
            <person name="Chevrette M.G."/>
            <person name="De Carvalho L.P.S."/>
            <person name="Shen B."/>
        </authorList>
    </citation>
    <scope>NUCLEOTIDE SEQUENCE [LARGE SCALE GENOMIC DNA]</scope>
    <source>
        <strain evidence="4 5">NPDC020863</strain>
    </source>
</reference>
<evidence type="ECO:0000313" key="5">
    <source>
        <dbReference type="Proteomes" id="UP001620295"/>
    </source>
</evidence>
<dbReference type="InterPro" id="IPR050766">
    <property type="entry name" value="Bact_Lucif_Oxidored"/>
</dbReference>
<dbReference type="EMBL" id="JBJDQH010000010">
    <property type="protein sequence ID" value="MFK4269268.1"/>
    <property type="molecule type" value="Genomic_DNA"/>
</dbReference>
<gene>
    <name evidence="4" type="ORF">ACI2L5_30665</name>
</gene>
<keyword evidence="1" id="KW-0560">Oxidoreductase</keyword>
<dbReference type="Proteomes" id="UP001620295">
    <property type="component" value="Unassembled WGS sequence"/>
</dbReference>
<dbReference type="InterPro" id="IPR036661">
    <property type="entry name" value="Luciferase-like_sf"/>
</dbReference>
<name>A0ABW8LTN8_9ACTN</name>
<organism evidence="4 5">
    <name type="scientific">Streptomyces milbemycinicus</name>
    <dbReference type="NCBI Taxonomy" id="476552"/>
    <lineage>
        <taxon>Bacteria</taxon>
        <taxon>Bacillati</taxon>
        <taxon>Actinomycetota</taxon>
        <taxon>Actinomycetes</taxon>
        <taxon>Kitasatosporales</taxon>
        <taxon>Streptomycetaceae</taxon>
        <taxon>Streptomyces</taxon>
    </lineage>
</organism>
<dbReference type="NCBIfam" id="TIGR04020">
    <property type="entry name" value="seco_metab_LLM"/>
    <property type="match status" value="1"/>
</dbReference>